<accession>A0ABS6VMB0</accession>
<name>A0ABS6VMB0_9GAMM</name>
<keyword evidence="1" id="KW-1133">Transmembrane helix</keyword>
<sequence>MVDMSDYKLAWQVYLGVGLLAGLIWCMLLRRVQIGVVRYWLMIAGVVFLFLPARHPDVAELWVPSAGAAVLTIFTDGVAKAVPMLIIIVAGQILALVLGVVLAFVFPRQNRDGNKVASSKVAASGRTEPSIGSD</sequence>
<reference evidence="2" key="1">
    <citation type="submission" date="2021-07" db="EMBL/GenBank/DDBJ databases">
        <title>Zhongshania sp. CAU 1632 isolated from seawater.</title>
        <authorList>
            <person name="Kim W."/>
        </authorList>
    </citation>
    <scope>NUCLEOTIDE SEQUENCE</scope>
    <source>
        <strain evidence="2">CAU 1632</strain>
    </source>
</reference>
<keyword evidence="1" id="KW-0472">Membrane</keyword>
<dbReference type="Proteomes" id="UP001166291">
    <property type="component" value="Unassembled WGS sequence"/>
</dbReference>
<keyword evidence="1" id="KW-0812">Transmembrane</keyword>
<evidence type="ECO:0000313" key="3">
    <source>
        <dbReference type="Proteomes" id="UP001166291"/>
    </source>
</evidence>
<proteinExistence type="predicted"/>
<gene>
    <name evidence="2" type="ORF">KXJ70_01570</name>
</gene>
<organism evidence="2 3">
    <name type="scientific">Zhongshania aquimaris</name>
    <dbReference type="NCBI Taxonomy" id="2857107"/>
    <lineage>
        <taxon>Bacteria</taxon>
        <taxon>Pseudomonadati</taxon>
        <taxon>Pseudomonadota</taxon>
        <taxon>Gammaproteobacteria</taxon>
        <taxon>Cellvibrionales</taxon>
        <taxon>Spongiibacteraceae</taxon>
        <taxon>Zhongshania</taxon>
    </lineage>
</organism>
<feature type="transmembrane region" description="Helical" evidence="1">
    <location>
        <begin position="12"/>
        <end position="29"/>
    </location>
</feature>
<keyword evidence="3" id="KW-1185">Reference proteome</keyword>
<feature type="transmembrane region" description="Helical" evidence="1">
    <location>
        <begin position="36"/>
        <end position="53"/>
    </location>
</feature>
<dbReference type="RefSeq" id="WP_219041704.1">
    <property type="nucleotide sequence ID" value="NZ_JAHWDQ010000001.1"/>
</dbReference>
<protein>
    <submittedName>
        <fullName evidence="2">Uncharacterized protein</fullName>
    </submittedName>
</protein>
<feature type="transmembrane region" description="Helical" evidence="1">
    <location>
        <begin position="84"/>
        <end position="106"/>
    </location>
</feature>
<evidence type="ECO:0000256" key="1">
    <source>
        <dbReference type="SAM" id="Phobius"/>
    </source>
</evidence>
<dbReference type="EMBL" id="JAHWDQ010000001">
    <property type="protein sequence ID" value="MBW2939448.1"/>
    <property type="molecule type" value="Genomic_DNA"/>
</dbReference>
<comment type="caution">
    <text evidence="2">The sequence shown here is derived from an EMBL/GenBank/DDBJ whole genome shotgun (WGS) entry which is preliminary data.</text>
</comment>
<evidence type="ECO:0000313" key="2">
    <source>
        <dbReference type="EMBL" id="MBW2939448.1"/>
    </source>
</evidence>